<gene>
    <name evidence="3" type="ORF">ACFPZ3_21710</name>
</gene>
<dbReference type="PANTHER" id="PTHR33371">
    <property type="entry name" value="INTERMEMBRANE PHOSPHOLIPID TRANSPORT SYSTEM BINDING PROTEIN MLAD-RELATED"/>
    <property type="match status" value="1"/>
</dbReference>
<evidence type="ECO:0000259" key="1">
    <source>
        <dbReference type="Pfam" id="PF02470"/>
    </source>
</evidence>
<organism evidence="3 4">
    <name type="scientific">Nonomuraea insulae</name>
    <dbReference type="NCBI Taxonomy" id="1616787"/>
    <lineage>
        <taxon>Bacteria</taxon>
        <taxon>Bacillati</taxon>
        <taxon>Actinomycetota</taxon>
        <taxon>Actinomycetes</taxon>
        <taxon>Streptosporangiales</taxon>
        <taxon>Streptosporangiaceae</taxon>
        <taxon>Nonomuraea</taxon>
    </lineage>
</organism>
<feature type="domain" description="Mammalian cell entry C-terminal" evidence="2">
    <location>
        <begin position="106"/>
        <end position="295"/>
    </location>
</feature>
<name>A0ABW1CNN2_9ACTN</name>
<proteinExistence type="predicted"/>
<dbReference type="NCBIfam" id="TIGR00996">
    <property type="entry name" value="Mtu_fam_mce"/>
    <property type="match status" value="1"/>
</dbReference>
<dbReference type="EMBL" id="JBHSPA010000025">
    <property type="protein sequence ID" value="MFC5826493.1"/>
    <property type="molecule type" value="Genomic_DNA"/>
</dbReference>
<dbReference type="RefSeq" id="WP_379516005.1">
    <property type="nucleotide sequence ID" value="NZ_JBHSPA010000025.1"/>
</dbReference>
<accession>A0ABW1CNN2</accession>
<dbReference type="Pfam" id="PF11887">
    <property type="entry name" value="Mce4_CUP1"/>
    <property type="match status" value="1"/>
</dbReference>
<reference evidence="4" key="1">
    <citation type="journal article" date="2019" name="Int. J. Syst. Evol. Microbiol.">
        <title>The Global Catalogue of Microorganisms (GCM) 10K type strain sequencing project: providing services to taxonomists for standard genome sequencing and annotation.</title>
        <authorList>
            <consortium name="The Broad Institute Genomics Platform"/>
            <consortium name="The Broad Institute Genome Sequencing Center for Infectious Disease"/>
            <person name="Wu L."/>
            <person name="Ma J."/>
        </authorList>
    </citation>
    <scope>NUCLEOTIDE SEQUENCE [LARGE SCALE GENOMIC DNA]</scope>
    <source>
        <strain evidence="4">CCUG 53903</strain>
    </source>
</reference>
<protein>
    <submittedName>
        <fullName evidence="3">MCE family protein</fullName>
    </submittedName>
</protein>
<comment type="caution">
    <text evidence="3">The sequence shown here is derived from an EMBL/GenBank/DDBJ whole genome shotgun (WGS) entry which is preliminary data.</text>
</comment>
<dbReference type="PANTHER" id="PTHR33371:SF4">
    <property type="entry name" value="INTERMEMBRANE PHOSPHOLIPID TRANSPORT SYSTEM BINDING PROTEIN MLAD"/>
    <property type="match status" value="1"/>
</dbReference>
<evidence type="ECO:0000313" key="3">
    <source>
        <dbReference type="EMBL" id="MFC5826493.1"/>
    </source>
</evidence>
<evidence type="ECO:0000313" key="4">
    <source>
        <dbReference type="Proteomes" id="UP001596058"/>
    </source>
</evidence>
<keyword evidence="4" id="KW-1185">Reference proteome</keyword>
<evidence type="ECO:0000259" key="2">
    <source>
        <dbReference type="Pfam" id="PF11887"/>
    </source>
</evidence>
<dbReference type="InterPro" id="IPR003399">
    <property type="entry name" value="Mce/MlaD"/>
</dbReference>
<sequence>MNRWLIVLLALLAAGAGYLVLEPAGTVRATAYFDRAVGLYPGSDVRVLGVRVGRVSAVTPEGGRVRVELEYDAGRKVPADAQAVIVARSVIADRYLQLAPPYTSGPALADGATMREGRSPVEIDEALRAYDELVVALGPRGANAEGALSRLLQVSAGTFGGRGESAGATVRGLSDAVSALAGSGDDASRTVRDLAVVTGAMARDDAEIRAFMKDLAGVSRQLDGEREELRAVLRGLSGTLTRVAGFVEDNRGEIAAGTRDLARLTRLLVRQRESIETFLDTAPLALNNANNAYDATSGTFRTRINLNGQTDDVAMWLCSLAHSVGGDCEALLKPLGPAGRALGRAAIDTSWLVPDVRVDRPDFTLGGLLRLPG</sequence>
<dbReference type="InterPro" id="IPR005693">
    <property type="entry name" value="Mce"/>
</dbReference>
<dbReference type="Proteomes" id="UP001596058">
    <property type="component" value="Unassembled WGS sequence"/>
</dbReference>
<dbReference type="Pfam" id="PF02470">
    <property type="entry name" value="MlaD"/>
    <property type="match status" value="1"/>
</dbReference>
<dbReference type="InterPro" id="IPR052336">
    <property type="entry name" value="MlaD_Phospholipid_Transporter"/>
</dbReference>
<feature type="domain" description="Mce/MlaD" evidence="1">
    <location>
        <begin position="26"/>
        <end position="101"/>
    </location>
</feature>
<dbReference type="InterPro" id="IPR024516">
    <property type="entry name" value="Mce_C"/>
</dbReference>